<dbReference type="PANTHER" id="PTHR11505">
    <property type="entry name" value="L1 TRANSPOSABLE ELEMENT-RELATED"/>
    <property type="match status" value="1"/>
</dbReference>
<evidence type="ECO:0000313" key="3">
    <source>
        <dbReference type="Proteomes" id="UP000677803"/>
    </source>
</evidence>
<feature type="coiled-coil region" evidence="1">
    <location>
        <begin position="1"/>
        <end position="28"/>
    </location>
</feature>
<dbReference type="AlphaFoldDB" id="A0A8S4AUQ1"/>
<comment type="caution">
    <text evidence="2">The sequence shown here is derived from an EMBL/GenBank/DDBJ whole genome shotgun (WGS) entry which is preliminary data.</text>
</comment>
<evidence type="ECO:0000256" key="1">
    <source>
        <dbReference type="SAM" id="Coils"/>
    </source>
</evidence>
<protein>
    <submittedName>
        <fullName evidence="2">(Atlantic silverside) hypothetical protein</fullName>
    </submittedName>
</protein>
<dbReference type="EMBL" id="CAJRST010004446">
    <property type="protein sequence ID" value="CAG5871619.1"/>
    <property type="molecule type" value="Genomic_DNA"/>
</dbReference>
<dbReference type="OrthoDB" id="10059413at2759"/>
<keyword evidence="3" id="KW-1185">Reference proteome</keyword>
<accession>A0A8S4AUQ1</accession>
<dbReference type="InterPro" id="IPR004244">
    <property type="entry name" value="Transposase_22"/>
</dbReference>
<dbReference type="Proteomes" id="UP000677803">
    <property type="component" value="Unassembled WGS sequence"/>
</dbReference>
<reference evidence="2" key="1">
    <citation type="submission" date="2021-05" db="EMBL/GenBank/DDBJ databases">
        <authorList>
            <person name="Tigano A."/>
        </authorList>
    </citation>
    <scope>NUCLEOTIDE SEQUENCE</scope>
</reference>
<sequence>MTEAETRISDAEDTVQQLARDRELHSQRIDALWSRIEDLENRSRRNNIRMLGLREGSEGDDIKACIEKILTEGLKIVIDGEFEVERAHRSPAARRDEDQPPRVLMIRFLRSSGRDKVLKAAREKNGATWNGCRLSFFPDMSKSLADKRKAFTPAKRLLHAKKVRFTLAFPAILKFSWRGRKLNFQDATEAEKFIQQRVTGTEFEEGDDDGEH</sequence>
<evidence type="ECO:0000313" key="2">
    <source>
        <dbReference type="EMBL" id="CAG5871619.1"/>
    </source>
</evidence>
<keyword evidence="1" id="KW-0175">Coiled coil</keyword>
<dbReference type="Gene3D" id="3.30.70.1820">
    <property type="entry name" value="L1 transposable element, RRM domain"/>
    <property type="match status" value="1"/>
</dbReference>
<gene>
    <name evidence="2" type="ORF">MMEN_LOCUS4916</name>
</gene>
<proteinExistence type="predicted"/>
<name>A0A8S4AUQ1_9TELE</name>
<organism evidence="2 3">
    <name type="scientific">Menidia menidia</name>
    <name type="common">Atlantic silverside</name>
    <dbReference type="NCBI Taxonomy" id="238744"/>
    <lineage>
        <taxon>Eukaryota</taxon>
        <taxon>Metazoa</taxon>
        <taxon>Chordata</taxon>
        <taxon>Craniata</taxon>
        <taxon>Vertebrata</taxon>
        <taxon>Euteleostomi</taxon>
        <taxon>Actinopterygii</taxon>
        <taxon>Neopterygii</taxon>
        <taxon>Teleostei</taxon>
        <taxon>Neoteleostei</taxon>
        <taxon>Acanthomorphata</taxon>
        <taxon>Ovalentaria</taxon>
        <taxon>Atherinomorphae</taxon>
        <taxon>Atheriniformes</taxon>
        <taxon>Atherinopsidae</taxon>
        <taxon>Menidiinae</taxon>
        <taxon>Menidia</taxon>
    </lineage>
</organism>